<sequence>MWAGCLLHCHYSRLSFENPLQSTTACIASLHFGLVLSLSTYFLHTPRLSVPMSSTAKVLDRLVRNLYSPLEPSNLFIESLTKYLTPQPTHAPQIDSFLNEKSEKAFLLYKKLPNNEGITKLVYVFLCLSNKKPSVYEDLRVHLRQGALGFETSYFNPVSLPSIRSKVNNAVFSIVHAVYSHGLIYRQLKIEQEQPHSLSHRYFLGKIQPSLRDYEKSVLESFCDFLDFYSNMYIPFKNIRKLGILNDSFRNKMHLKAFTALDLNFDNVALASINPLFEGFEDVLYQVFNECTISYLLNGSFEDPFSEYFIRNHVLDYGLIPPFISRHTAETIAYIGKYTAFLKSVHLLNIPREVQSTIGKIDLSKNSAVNYLKDALVCINTLLYKGFFENFKILDLLEFIHSTFLFGRIDFIEKLFTSLKESRKTGRKNICNLLENALNSIFPKSPFNSLVDIYITQEEFIKSDDARSGAGA</sequence>
<name>L2GME3_VITCO</name>
<keyword evidence="2" id="KW-1185">Reference proteome</keyword>
<dbReference type="STRING" id="993615.L2GME3"/>
<organism evidence="1 2">
    <name type="scientific">Vittaforma corneae (strain ATCC 50505)</name>
    <name type="common">Microsporidian parasite</name>
    <name type="synonym">Nosema corneum</name>
    <dbReference type="NCBI Taxonomy" id="993615"/>
    <lineage>
        <taxon>Eukaryota</taxon>
        <taxon>Fungi</taxon>
        <taxon>Fungi incertae sedis</taxon>
        <taxon>Microsporidia</taxon>
        <taxon>Nosematidae</taxon>
        <taxon>Vittaforma</taxon>
    </lineage>
</organism>
<protein>
    <recommendedName>
        <fullName evidence="3">Spindle pole body component</fullName>
    </recommendedName>
</protein>
<reference evidence="2" key="1">
    <citation type="submission" date="2011-05" db="EMBL/GenBank/DDBJ databases">
        <title>The genome sequence of Vittaforma corneae strain ATCC 50505.</title>
        <authorList>
            <consortium name="The Broad Institute Genome Sequencing Platform"/>
            <person name="Cuomo C."/>
            <person name="Didier E."/>
            <person name="Bowers L."/>
            <person name="Young S.K."/>
            <person name="Zeng Q."/>
            <person name="Gargeya S."/>
            <person name="Fitzgerald M."/>
            <person name="Haas B."/>
            <person name="Abouelleil A."/>
            <person name="Alvarado L."/>
            <person name="Arachchi H.M."/>
            <person name="Berlin A."/>
            <person name="Chapman S.B."/>
            <person name="Gearin G."/>
            <person name="Goldberg J."/>
            <person name="Griggs A."/>
            <person name="Gujja S."/>
            <person name="Hansen M."/>
            <person name="Heiman D."/>
            <person name="Howarth C."/>
            <person name="Larimer J."/>
            <person name="Lui A."/>
            <person name="MacDonald P.J.P."/>
            <person name="McCowen C."/>
            <person name="Montmayeur A."/>
            <person name="Murphy C."/>
            <person name="Neiman D."/>
            <person name="Pearson M."/>
            <person name="Priest M."/>
            <person name="Roberts A."/>
            <person name="Saif S."/>
            <person name="Shea T."/>
            <person name="Sisk P."/>
            <person name="Stolte C."/>
            <person name="Sykes S."/>
            <person name="Wortman J."/>
            <person name="Nusbaum C."/>
            <person name="Birren B."/>
        </authorList>
    </citation>
    <scope>NUCLEOTIDE SEQUENCE [LARGE SCALE GENOMIC DNA]</scope>
    <source>
        <strain evidence="2">ATCC 50505</strain>
    </source>
</reference>
<evidence type="ECO:0000313" key="2">
    <source>
        <dbReference type="Proteomes" id="UP000011082"/>
    </source>
</evidence>
<dbReference type="GeneID" id="19881994"/>
<dbReference type="EMBL" id="JH370140">
    <property type="protein sequence ID" value="ELA41650.1"/>
    <property type="molecule type" value="Genomic_DNA"/>
</dbReference>
<dbReference type="VEuPathDB" id="MicrosporidiaDB:VICG_01283"/>
<accession>L2GME3</accession>
<dbReference type="AlphaFoldDB" id="L2GME3"/>
<proteinExistence type="predicted"/>
<evidence type="ECO:0008006" key="3">
    <source>
        <dbReference type="Google" id="ProtNLM"/>
    </source>
</evidence>
<evidence type="ECO:0000313" key="1">
    <source>
        <dbReference type="EMBL" id="ELA41650.1"/>
    </source>
</evidence>
<dbReference type="OrthoDB" id="2196203at2759"/>
<gene>
    <name evidence="1" type="ORF">VICG_01283</name>
</gene>
<dbReference type="RefSeq" id="XP_007604729.1">
    <property type="nucleotide sequence ID" value="XM_007604667.1"/>
</dbReference>
<dbReference type="Proteomes" id="UP000011082">
    <property type="component" value="Unassembled WGS sequence"/>
</dbReference>
<dbReference type="InParanoid" id="L2GME3"/>
<dbReference type="HOGENOM" id="CLU_578970_0_0_1"/>